<dbReference type="InterPro" id="IPR048324">
    <property type="entry name" value="ZSWIM1-3_RNaseH-like"/>
</dbReference>
<keyword evidence="1" id="KW-0175">Coiled coil</keyword>
<gene>
    <name evidence="4" type="primary">LOC113465427</name>
</gene>
<dbReference type="RefSeq" id="XP_026675738.1">
    <property type="nucleotide sequence ID" value="XM_026819937.1"/>
</dbReference>
<dbReference type="KEGG" id="dci:113465427"/>
<feature type="coiled-coil region" evidence="1">
    <location>
        <begin position="49"/>
        <end position="76"/>
    </location>
</feature>
<accession>A0A3Q0IM66</accession>
<dbReference type="AlphaFoldDB" id="A0A3Q0IM66"/>
<sequence length="282" mass="32187">MKVWNCPSTGKTKVWYFPTHSHDLQVSDIQHHPMSSETSHFIEEQIAIKAALMDILRTIQQKAKSAEEESDVVSKDVNVTVKLIRERMRKKNMASLLHSDDAQSVRLLANKLMTQDPDIVLIYKPLGEPCVVAPADVGSLNEQSDVFMFGFQTKEQQKLMIEGCEHILVVDETHCTNQYDYLLLNMLVVDANRNGWPVAHLIASKSDENTVKHFFSALNEKCPNLEINCVITDDDLKLINSMNAGFQTDLRHLLCKRHLFKTFRKQLGEKAPKHLVDEMFVV</sequence>
<dbReference type="GeneID" id="113465427"/>
<dbReference type="PANTHER" id="PTHR33977">
    <property type="entry name" value="ZINC ION BINDING PROTEIN"/>
    <property type="match status" value="1"/>
</dbReference>
<protein>
    <submittedName>
        <fullName evidence="4">Uncharacterized protein LOC113465427</fullName>
    </submittedName>
</protein>
<organism evidence="3 4">
    <name type="scientific">Diaphorina citri</name>
    <name type="common">Asian citrus psyllid</name>
    <dbReference type="NCBI Taxonomy" id="121845"/>
    <lineage>
        <taxon>Eukaryota</taxon>
        <taxon>Metazoa</taxon>
        <taxon>Ecdysozoa</taxon>
        <taxon>Arthropoda</taxon>
        <taxon>Hexapoda</taxon>
        <taxon>Insecta</taxon>
        <taxon>Pterygota</taxon>
        <taxon>Neoptera</taxon>
        <taxon>Paraneoptera</taxon>
        <taxon>Hemiptera</taxon>
        <taxon>Sternorrhyncha</taxon>
        <taxon>Psylloidea</taxon>
        <taxon>Psyllidae</taxon>
        <taxon>Diaphorininae</taxon>
        <taxon>Diaphorina</taxon>
    </lineage>
</organism>
<evidence type="ECO:0000259" key="2">
    <source>
        <dbReference type="Pfam" id="PF21056"/>
    </source>
</evidence>
<dbReference type="STRING" id="121845.A0A3Q0IM66"/>
<feature type="domain" description="ZSWIM1/3 RNaseH-like" evidence="2">
    <location>
        <begin position="142"/>
        <end position="246"/>
    </location>
</feature>
<evidence type="ECO:0000313" key="3">
    <source>
        <dbReference type="Proteomes" id="UP000079169"/>
    </source>
</evidence>
<evidence type="ECO:0000256" key="1">
    <source>
        <dbReference type="SAM" id="Coils"/>
    </source>
</evidence>
<evidence type="ECO:0000313" key="4">
    <source>
        <dbReference type="RefSeq" id="XP_026675738.1"/>
    </source>
</evidence>
<dbReference type="Pfam" id="PF21056">
    <property type="entry name" value="ZSWIM1-3_RNaseH-like"/>
    <property type="match status" value="1"/>
</dbReference>
<reference evidence="4" key="1">
    <citation type="submission" date="2025-08" db="UniProtKB">
        <authorList>
            <consortium name="RefSeq"/>
        </authorList>
    </citation>
    <scope>IDENTIFICATION</scope>
</reference>
<dbReference type="PANTHER" id="PTHR33977:SF1">
    <property type="entry name" value="ZINC ION BINDING PROTEIN"/>
    <property type="match status" value="1"/>
</dbReference>
<proteinExistence type="predicted"/>
<keyword evidence="3" id="KW-1185">Reference proteome</keyword>
<dbReference type="PaxDb" id="121845-A0A3Q0IM66"/>
<name>A0A3Q0IM66_DIACI</name>
<dbReference type="Proteomes" id="UP000079169">
    <property type="component" value="Unplaced"/>
</dbReference>